<accession>A0ABP7H8A2</accession>
<dbReference type="Proteomes" id="UP001501456">
    <property type="component" value="Unassembled WGS sequence"/>
</dbReference>
<feature type="domain" description="TPM" evidence="2">
    <location>
        <begin position="46"/>
        <end position="169"/>
    </location>
</feature>
<protein>
    <recommendedName>
        <fullName evidence="2">TPM domain-containing protein</fullName>
    </recommendedName>
</protein>
<keyword evidence="1" id="KW-1133">Transmembrane helix</keyword>
<gene>
    <name evidence="3" type="ORF">GCM10022271_12050</name>
</gene>
<feature type="transmembrane region" description="Helical" evidence="1">
    <location>
        <begin position="188"/>
        <end position="206"/>
    </location>
</feature>
<evidence type="ECO:0000313" key="3">
    <source>
        <dbReference type="EMBL" id="GAA3781345.1"/>
    </source>
</evidence>
<evidence type="ECO:0000259" key="2">
    <source>
        <dbReference type="Pfam" id="PF04536"/>
    </source>
</evidence>
<dbReference type="PANTHER" id="PTHR30373">
    <property type="entry name" value="UPF0603 PROTEIN YGCG"/>
    <property type="match status" value="1"/>
</dbReference>
<evidence type="ECO:0000256" key="1">
    <source>
        <dbReference type="SAM" id="Phobius"/>
    </source>
</evidence>
<evidence type="ECO:0000313" key="4">
    <source>
        <dbReference type="Proteomes" id="UP001501456"/>
    </source>
</evidence>
<dbReference type="PANTHER" id="PTHR30373:SF2">
    <property type="entry name" value="UPF0603 PROTEIN YGCG"/>
    <property type="match status" value="1"/>
</dbReference>
<proteinExistence type="predicted"/>
<reference evidence="4" key="1">
    <citation type="journal article" date="2019" name="Int. J. Syst. Evol. Microbiol.">
        <title>The Global Catalogue of Microorganisms (GCM) 10K type strain sequencing project: providing services to taxonomists for standard genome sequencing and annotation.</title>
        <authorList>
            <consortium name="The Broad Institute Genomics Platform"/>
            <consortium name="The Broad Institute Genome Sequencing Center for Infectious Disease"/>
            <person name="Wu L."/>
            <person name="Ma J."/>
        </authorList>
    </citation>
    <scope>NUCLEOTIDE SEQUENCE [LARGE SCALE GENOMIC DNA]</scope>
    <source>
        <strain evidence="4">JCM 17525</strain>
    </source>
</reference>
<name>A0ABP7H8A2_9FLAO</name>
<dbReference type="Gene3D" id="3.10.310.50">
    <property type="match status" value="1"/>
</dbReference>
<dbReference type="Pfam" id="PF04536">
    <property type="entry name" value="TPM_phosphatase"/>
    <property type="match status" value="1"/>
</dbReference>
<dbReference type="RefSeq" id="WP_344728342.1">
    <property type="nucleotide sequence ID" value="NZ_BAABBI010000001.1"/>
</dbReference>
<dbReference type="EMBL" id="BAABBI010000001">
    <property type="protein sequence ID" value="GAA3781345.1"/>
    <property type="molecule type" value="Genomic_DNA"/>
</dbReference>
<keyword evidence="4" id="KW-1185">Reference proteome</keyword>
<dbReference type="InterPro" id="IPR007621">
    <property type="entry name" value="TPM_dom"/>
</dbReference>
<keyword evidence="1" id="KW-0812">Transmembrane</keyword>
<keyword evidence="1" id="KW-0472">Membrane</keyword>
<sequence length="293" mass="30912">MDFLTNSIKRVKRLKLFTILLIAIFYFNPSFGQFDIPKVPKEQTSVYDYVSLLSSTEKNHLEQKLIKYSDTTSTQIVIAIIASTQGENIGLLAPRWAHDWGIGQAKEDNGVFILLARDDRKIWIAPGYGVEHKLTAGITGELVRNIIIPEFRRNDYYAGLDKGTDAIFQVLLGEYKGSRKSSNSSNGFPIGFFFMFIIFIIIIISISKGRRGGGGNGGSGGRKNEGFSILDAIILSNMGRGSYGGSSGGFGSGGGFSGGGFGGGFGGGGFSGGGFGGGFGGGGFSGGGAGGSW</sequence>
<organism evidence="3 4">
    <name type="scientific">Corallibacter vietnamensis</name>
    <dbReference type="NCBI Taxonomy" id="904130"/>
    <lineage>
        <taxon>Bacteria</taxon>
        <taxon>Pseudomonadati</taxon>
        <taxon>Bacteroidota</taxon>
        <taxon>Flavobacteriia</taxon>
        <taxon>Flavobacteriales</taxon>
        <taxon>Flavobacteriaceae</taxon>
        <taxon>Corallibacter</taxon>
    </lineage>
</organism>
<comment type="caution">
    <text evidence="3">The sequence shown here is derived from an EMBL/GenBank/DDBJ whole genome shotgun (WGS) entry which is preliminary data.</text>
</comment>